<gene>
    <name evidence="2" type="ORF">EIP91_000251</name>
</gene>
<evidence type="ECO:0000313" key="2">
    <source>
        <dbReference type="EMBL" id="TCD67330.1"/>
    </source>
</evidence>
<reference evidence="2 3" key="1">
    <citation type="submission" date="2018-11" db="EMBL/GenBank/DDBJ databases">
        <title>Genome assembly of Steccherinum ochraceum LE-BIN_3174, the white-rot fungus of the Steccherinaceae family (The Residual Polyporoid clade, Polyporales, Basidiomycota).</title>
        <authorList>
            <person name="Fedorova T.V."/>
            <person name="Glazunova O.A."/>
            <person name="Landesman E.O."/>
            <person name="Moiseenko K.V."/>
            <person name="Psurtseva N.V."/>
            <person name="Savinova O.S."/>
            <person name="Shakhova N.V."/>
            <person name="Tyazhelova T.V."/>
            <person name="Vasina D.V."/>
        </authorList>
    </citation>
    <scope>NUCLEOTIDE SEQUENCE [LARGE SCALE GENOMIC DNA]</scope>
    <source>
        <strain evidence="2 3">LE-BIN_3174</strain>
    </source>
</reference>
<dbReference type="STRING" id="92696.A0A4R0RG35"/>
<feature type="chain" id="PRO_5020269336" evidence="1">
    <location>
        <begin position="23"/>
        <end position="179"/>
    </location>
</feature>
<keyword evidence="3" id="KW-1185">Reference proteome</keyword>
<feature type="signal peptide" evidence="1">
    <location>
        <begin position="1"/>
        <end position="22"/>
    </location>
</feature>
<proteinExistence type="predicted"/>
<evidence type="ECO:0000256" key="1">
    <source>
        <dbReference type="SAM" id="SignalP"/>
    </source>
</evidence>
<organism evidence="2 3">
    <name type="scientific">Steccherinum ochraceum</name>
    <dbReference type="NCBI Taxonomy" id="92696"/>
    <lineage>
        <taxon>Eukaryota</taxon>
        <taxon>Fungi</taxon>
        <taxon>Dikarya</taxon>
        <taxon>Basidiomycota</taxon>
        <taxon>Agaricomycotina</taxon>
        <taxon>Agaricomycetes</taxon>
        <taxon>Polyporales</taxon>
        <taxon>Steccherinaceae</taxon>
        <taxon>Steccherinum</taxon>
    </lineage>
</organism>
<name>A0A4R0RG35_9APHY</name>
<sequence length="179" mass="18647">MFFSKFIVPAVAVLSAAAGVFASPVQPAAELVARGSGTDVYNTCKHVYDTCEPVIAGLAVAVDVAAEVDVIANVFAAAQVELAAYVDVDVVAELDAIVDINVNLLVALIVALSKCNILDVSIFAKVDAFISAYLAVLAKINADICVHIGNGIPLLNLNLFLTLKLILTVKVLGLVNLLL</sequence>
<dbReference type="Proteomes" id="UP000292702">
    <property type="component" value="Unassembled WGS sequence"/>
</dbReference>
<keyword evidence="1" id="KW-0732">Signal</keyword>
<dbReference type="AlphaFoldDB" id="A0A4R0RG35"/>
<accession>A0A4R0RG35</accession>
<evidence type="ECO:0000313" key="3">
    <source>
        <dbReference type="Proteomes" id="UP000292702"/>
    </source>
</evidence>
<protein>
    <submittedName>
        <fullName evidence="2">Uncharacterized protein</fullName>
    </submittedName>
</protein>
<dbReference type="EMBL" id="RWJN01000101">
    <property type="protein sequence ID" value="TCD67330.1"/>
    <property type="molecule type" value="Genomic_DNA"/>
</dbReference>
<comment type="caution">
    <text evidence="2">The sequence shown here is derived from an EMBL/GenBank/DDBJ whole genome shotgun (WGS) entry which is preliminary data.</text>
</comment>